<dbReference type="Gene3D" id="1.20.120.160">
    <property type="entry name" value="HPT domain"/>
    <property type="match status" value="1"/>
</dbReference>
<comment type="caution">
    <text evidence="3">The sequence shown here is derived from an EMBL/GenBank/DDBJ whole genome shotgun (WGS) entry which is preliminary data.</text>
</comment>
<feature type="domain" description="HPt" evidence="2">
    <location>
        <begin position="372"/>
        <end position="464"/>
    </location>
</feature>
<gene>
    <name evidence="3" type="ORF">PF327_01635</name>
</gene>
<dbReference type="InterPro" id="IPR008207">
    <property type="entry name" value="Sig_transdc_His_kin_Hpt_dom"/>
</dbReference>
<dbReference type="Proteomes" id="UP001169066">
    <property type="component" value="Unassembled WGS sequence"/>
</dbReference>
<keyword evidence="1" id="KW-0597">Phosphoprotein</keyword>
<evidence type="ECO:0000256" key="1">
    <source>
        <dbReference type="PROSITE-ProRule" id="PRU00110"/>
    </source>
</evidence>
<name>A0ABT7QP78_9BACT</name>
<dbReference type="InterPro" id="IPR036641">
    <property type="entry name" value="HPT_dom_sf"/>
</dbReference>
<protein>
    <recommendedName>
        <fullName evidence="2">HPt domain-containing protein</fullName>
    </recommendedName>
</protein>
<reference evidence="3" key="1">
    <citation type="submission" date="2023-01" db="EMBL/GenBank/DDBJ databases">
        <title>Sulfurovum sp. XTW-4 genome assembly.</title>
        <authorList>
            <person name="Wang J."/>
        </authorList>
    </citation>
    <scope>NUCLEOTIDE SEQUENCE</scope>
    <source>
        <strain evidence="3">XTW-4</strain>
    </source>
</reference>
<evidence type="ECO:0000313" key="4">
    <source>
        <dbReference type="Proteomes" id="UP001169066"/>
    </source>
</evidence>
<accession>A0ABT7QP78</accession>
<organism evidence="3 4">
    <name type="scientific">Sulfurovum xiamenensis</name>
    <dbReference type="NCBI Taxonomy" id="3019066"/>
    <lineage>
        <taxon>Bacteria</taxon>
        <taxon>Pseudomonadati</taxon>
        <taxon>Campylobacterota</taxon>
        <taxon>Epsilonproteobacteria</taxon>
        <taxon>Campylobacterales</taxon>
        <taxon>Sulfurovaceae</taxon>
        <taxon>Sulfurovum</taxon>
    </lineage>
</organism>
<dbReference type="EMBL" id="JAQIBC010000001">
    <property type="protein sequence ID" value="MDM5262890.1"/>
    <property type="molecule type" value="Genomic_DNA"/>
</dbReference>
<proteinExistence type="predicted"/>
<evidence type="ECO:0000313" key="3">
    <source>
        <dbReference type="EMBL" id="MDM5262890.1"/>
    </source>
</evidence>
<dbReference type="PROSITE" id="PS50894">
    <property type="entry name" value="HPT"/>
    <property type="match status" value="1"/>
</dbReference>
<dbReference type="SUPFAM" id="SSF47226">
    <property type="entry name" value="Histidine-containing phosphotransfer domain, HPT domain"/>
    <property type="match status" value="1"/>
</dbReference>
<feature type="modified residue" description="Phosphohistidine" evidence="1">
    <location>
        <position position="411"/>
    </location>
</feature>
<evidence type="ECO:0000259" key="2">
    <source>
        <dbReference type="PROSITE" id="PS50894"/>
    </source>
</evidence>
<keyword evidence="4" id="KW-1185">Reference proteome</keyword>
<dbReference type="RefSeq" id="WP_289401050.1">
    <property type="nucleotide sequence ID" value="NZ_JAQIBC010000001.1"/>
</dbReference>
<sequence>MYYILNETNQIIAADKSLLELCGLSHIDELSLKIALGDTRFDLSETDIKITTGQDDTMFPVSKTSLSSMLGRITLVEIQTEEEKAAEDDLSVLTLDDTIENIAPLEIEKSSEEKEVAIDDNELFDLVMEEETESITPLGSQDTSKEAELAIEDNELFDLVMEEETERSVETVEAPLDIMTEDTEILDLGLSDKEEVASEKTVSEESAEILVDIDKVCQQIGISHEDYDTFLNEYIDTALGLEQDLQSEESTKRSNAVATLSHLGEVLQLPVIGDIIAKIDTVPADELKATVESFYATLSRITTTPTSQAEPEMTLLDTQEEDKMDLFDVEEKEVELEAPINEKGFGTISLEGIKPIHFDFQLEEAANDLSLPVDLIEEFVHDFIEQCHIETKNMLKAYEEGDLDAIQKIGHLLKGAASNLRINPLSDTLYKIQFCEDSSTLEALIKDYWGHFLSFEIQINALAK</sequence>